<dbReference type="Proteomes" id="UP000186817">
    <property type="component" value="Unassembled WGS sequence"/>
</dbReference>
<keyword evidence="2" id="KW-1185">Reference proteome</keyword>
<comment type="caution">
    <text evidence="1">The sequence shown here is derived from an EMBL/GenBank/DDBJ whole genome shotgun (WGS) entry which is preliminary data.</text>
</comment>
<name>A0A1Q9F4Z7_SYMMI</name>
<sequence>MLSDASTGLAASRAFAASFHGVYNLADDTSVDQMLSYHAEGYPLKAPPYLIEGTWQYRDLRAPESSLTGCAWMKEFLSWNATRDAIVQFCGLGSQPVFFTPSIDTAMAGRRLQSLGVVLNWSHW</sequence>
<dbReference type="EMBL" id="LSRX01000011">
    <property type="protein sequence ID" value="OLQ14750.1"/>
    <property type="molecule type" value="Genomic_DNA"/>
</dbReference>
<organism evidence="1 2">
    <name type="scientific">Symbiodinium microadriaticum</name>
    <name type="common">Dinoflagellate</name>
    <name type="synonym">Zooxanthella microadriatica</name>
    <dbReference type="NCBI Taxonomy" id="2951"/>
    <lineage>
        <taxon>Eukaryota</taxon>
        <taxon>Sar</taxon>
        <taxon>Alveolata</taxon>
        <taxon>Dinophyceae</taxon>
        <taxon>Suessiales</taxon>
        <taxon>Symbiodiniaceae</taxon>
        <taxon>Symbiodinium</taxon>
    </lineage>
</organism>
<accession>A0A1Q9F4Z7</accession>
<dbReference type="OrthoDB" id="10274620at2759"/>
<gene>
    <name evidence="1" type="ORF">AK812_SmicGene1067</name>
</gene>
<protein>
    <submittedName>
        <fullName evidence="1">Uncharacterized protein</fullName>
    </submittedName>
</protein>
<evidence type="ECO:0000313" key="2">
    <source>
        <dbReference type="Proteomes" id="UP000186817"/>
    </source>
</evidence>
<dbReference type="AlphaFoldDB" id="A0A1Q9F4Z7"/>
<reference evidence="1 2" key="1">
    <citation type="submission" date="2016-02" db="EMBL/GenBank/DDBJ databases">
        <title>Genome analysis of coral dinoflagellate symbionts highlights evolutionary adaptations to a symbiotic lifestyle.</title>
        <authorList>
            <person name="Aranda M."/>
            <person name="Li Y."/>
            <person name="Liew Y.J."/>
            <person name="Baumgarten S."/>
            <person name="Simakov O."/>
            <person name="Wilson M."/>
            <person name="Piel J."/>
            <person name="Ashoor H."/>
            <person name="Bougouffa S."/>
            <person name="Bajic V.B."/>
            <person name="Ryu T."/>
            <person name="Ravasi T."/>
            <person name="Bayer T."/>
            <person name="Micklem G."/>
            <person name="Kim H."/>
            <person name="Bhak J."/>
            <person name="Lajeunesse T.C."/>
            <person name="Voolstra C.R."/>
        </authorList>
    </citation>
    <scope>NUCLEOTIDE SEQUENCE [LARGE SCALE GENOMIC DNA]</scope>
    <source>
        <strain evidence="1 2">CCMP2467</strain>
    </source>
</reference>
<evidence type="ECO:0000313" key="1">
    <source>
        <dbReference type="EMBL" id="OLQ14750.1"/>
    </source>
</evidence>
<proteinExistence type="predicted"/>